<keyword evidence="4" id="KW-0687">Ribonucleoprotein</keyword>
<dbReference type="Proteomes" id="UP001177744">
    <property type="component" value="Unassembled WGS sequence"/>
</dbReference>
<evidence type="ECO:0000256" key="1">
    <source>
        <dbReference type="ARBA" id="ARBA00011082"/>
    </source>
</evidence>
<reference evidence="10" key="1">
    <citation type="submission" date="2023-06" db="EMBL/GenBank/DDBJ databases">
        <title>Reference genome for the Northern bat (Eptesicus nilssonii), a most northern bat species.</title>
        <authorList>
            <person name="Laine V.N."/>
            <person name="Pulliainen A.T."/>
            <person name="Lilley T.M."/>
        </authorList>
    </citation>
    <scope>NUCLEOTIDE SEQUENCE</scope>
    <source>
        <strain evidence="10">BLF_Eptnil</strain>
        <tissue evidence="10">Kidney</tissue>
    </source>
</reference>
<sequence>MKARLHERLVSSVHRYGKKKVRLDPNETNEIANASPAADPEADQRWADLRKPVTVHSPARSPKITLARRKGRQMGTGTQKGTANAPMPEKATWGRRMRILRRLLRRYRESKKIDLHMHHSLYLKVKGVTDANPEESQLSGTNHPMAGEPGTRNRGWVAAGGGAGFRQLEKMGLIVLRTSSYKDSSTPTIQATPTNQSGRICKLPPTKMAANLHIKTA</sequence>
<dbReference type="GO" id="GO:0006412">
    <property type="term" value="P:translation"/>
    <property type="evidence" value="ECO:0007669"/>
    <property type="project" value="InterPro"/>
</dbReference>
<evidence type="ECO:0000256" key="4">
    <source>
        <dbReference type="ARBA" id="ARBA00023274"/>
    </source>
</evidence>
<evidence type="ECO:0000313" key="11">
    <source>
        <dbReference type="Proteomes" id="UP001177744"/>
    </source>
</evidence>
<dbReference type="InterPro" id="IPR035970">
    <property type="entry name" value="60S_ribosomal_eL19_sf"/>
</dbReference>
<gene>
    <name evidence="10" type="ORF">QTO34_014539</name>
</gene>
<dbReference type="GO" id="GO:0003735">
    <property type="term" value="F:structural constituent of ribosome"/>
    <property type="evidence" value="ECO:0007669"/>
    <property type="project" value="InterPro"/>
</dbReference>
<evidence type="ECO:0000256" key="5">
    <source>
        <dbReference type="ARBA" id="ARBA00034092"/>
    </source>
</evidence>
<proteinExistence type="inferred from homology"/>
<dbReference type="AlphaFoldDB" id="A0AA40LRZ8"/>
<evidence type="ECO:0000256" key="6">
    <source>
        <dbReference type="ARBA" id="ARBA00035217"/>
    </source>
</evidence>
<evidence type="ECO:0000256" key="2">
    <source>
        <dbReference type="ARBA" id="ARBA00011133"/>
    </source>
</evidence>
<evidence type="ECO:0000256" key="3">
    <source>
        <dbReference type="ARBA" id="ARBA00022980"/>
    </source>
</evidence>
<feature type="region of interest" description="Disordered" evidence="8">
    <location>
        <begin position="132"/>
        <end position="152"/>
    </location>
</feature>
<organism evidence="10 11">
    <name type="scientific">Cnephaeus nilssonii</name>
    <name type="common">Northern bat</name>
    <name type="synonym">Eptesicus nilssonii</name>
    <dbReference type="NCBI Taxonomy" id="3371016"/>
    <lineage>
        <taxon>Eukaryota</taxon>
        <taxon>Metazoa</taxon>
        <taxon>Chordata</taxon>
        <taxon>Craniata</taxon>
        <taxon>Vertebrata</taxon>
        <taxon>Euteleostomi</taxon>
        <taxon>Mammalia</taxon>
        <taxon>Eutheria</taxon>
        <taxon>Laurasiatheria</taxon>
        <taxon>Chiroptera</taxon>
        <taxon>Yangochiroptera</taxon>
        <taxon>Vespertilionidae</taxon>
        <taxon>Cnephaeus</taxon>
    </lineage>
</organism>
<evidence type="ECO:0000313" key="10">
    <source>
        <dbReference type="EMBL" id="KAK1343981.1"/>
    </source>
</evidence>
<comment type="subunit">
    <text evidence="2">Component of the large ribosomal subunit.</text>
</comment>
<comment type="function">
    <text evidence="5">Component of the large ribosomal subunit. The ribosome is a large ribonucleoprotein complex responsible for the synthesis of proteins in the cell.</text>
</comment>
<accession>A0AA40LRZ8</accession>
<evidence type="ECO:0000259" key="9">
    <source>
        <dbReference type="SMART" id="SM01416"/>
    </source>
</evidence>
<feature type="region of interest" description="Disordered" evidence="8">
    <location>
        <begin position="49"/>
        <end position="88"/>
    </location>
</feature>
<keyword evidence="3" id="KW-0689">Ribosomal protein</keyword>
<evidence type="ECO:0000256" key="7">
    <source>
        <dbReference type="ARBA" id="ARBA00035324"/>
    </source>
</evidence>
<dbReference type="EMBL" id="JAULJE010000004">
    <property type="protein sequence ID" value="KAK1343981.1"/>
    <property type="molecule type" value="Genomic_DNA"/>
</dbReference>
<dbReference type="Pfam" id="PF25476">
    <property type="entry name" value="Ribosomal_L19e_C"/>
    <property type="match status" value="1"/>
</dbReference>
<keyword evidence="11" id="KW-1185">Reference proteome</keyword>
<dbReference type="SUPFAM" id="SSF48140">
    <property type="entry name" value="Ribosomal protein L19 (L19e)"/>
    <property type="match status" value="1"/>
</dbReference>
<protein>
    <recommendedName>
        <fullName evidence="6">Large ribosomal subunit protein eL19</fullName>
    </recommendedName>
    <alternativeName>
        <fullName evidence="7">60S ribosomal protein L19</fullName>
    </alternativeName>
</protein>
<dbReference type="GO" id="GO:0003723">
    <property type="term" value="F:RNA binding"/>
    <property type="evidence" value="ECO:0007669"/>
    <property type="project" value="InterPro"/>
</dbReference>
<evidence type="ECO:0000256" key="8">
    <source>
        <dbReference type="SAM" id="MobiDB-lite"/>
    </source>
</evidence>
<dbReference type="SMART" id="SM01416">
    <property type="entry name" value="Ribosomal_L19e"/>
    <property type="match status" value="1"/>
</dbReference>
<dbReference type="GO" id="GO:0022625">
    <property type="term" value="C:cytosolic large ribosomal subunit"/>
    <property type="evidence" value="ECO:0007669"/>
    <property type="project" value="InterPro"/>
</dbReference>
<feature type="domain" description="Large ribosomal subunit protein eL19" evidence="9">
    <location>
        <begin position="2"/>
        <end position="132"/>
    </location>
</feature>
<dbReference type="Gene3D" id="1.10.1200.240">
    <property type="match status" value="1"/>
</dbReference>
<comment type="similarity">
    <text evidence="1">Belongs to the eukaryotic ribosomal protein eL19 family.</text>
</comment>
<comment type="caution">
    <text evidence="10">The sequence shown here is derived from an EMBL/GenBank/DDBJ whole genome shotgun (WGS) entry which is preliminary data.</text>
</comment>
<dbReference type="InterPro" id="IPR057260">
    <property type="entry name" value="Ribosomal_L19e_C"/>
</dbReference>
<dbReference type="Gene3D" id="1.10.1650.10">
    <property type="match status" value="1"/>
</dbReference>
<name>A0AA40LRZ8_CNENI</name>
<dbReference type="Pfam" id="PF01280">
    <property type="entry name" value="Ribosomal_L19e"/>
    <property type="match status" value="1"/>
</dbReference>
<dbReference type="InterPro" id="IPR000196">
    <property type="entry name" value="Ribosomal_eL19_dom"/>
</dbReference>
<dbReference type="InterPro" id="IPR057259">
    <property type="entry name" value="Ribosomal_L19e"/>
</dbReference>
<dbReference type="PANTHER" id="PTHR10722">
    <property type="entry name" value="60S RIBOSOMAL PROTEIN L19"/>
    <property type="match status" value="1"/>
</dbReference>
<dbReference type="InterPro" id="IPR039547">
    <property type="entry name" value="Ribosomal_eL19"/>
</dbReference>
<dbReference type="InterPro" id="IPR015972">
    <property type="entry name" value="Ribosomal_eL19_dom1"/>
</dbReference>